<feature type="compositionally biased region" description="Low complexity" evidence="1">
    <location>
        <begin position="104"/>
        <end position="136"/>
    </location>
</feature>
<evidence type="ECO:0000256" key="1">
    <source>
        <dbReference type="SAM" id="MobiDB-lite"/>
    </source>
</evidence>
<organism evidence="2 3">
    <name type="scientific">Sorghum bicolor</name>
    <name type="common">Sorghum</name>
    <name type="synonym">Sorghum vulgare</name>
    <dbReference type="NCBI Taxonomy" id="4558"/>
    <lineage>
        <taxon>Eukaryota</taxon>
        <taxon>Viridiplantae</taxon>
        <taxon>Streptophyta</taxon>
        <taxon>Embryophyta</taxon>
        <taxon>Tracheophyta</taxon>
        <taxon>Spermatophyta</taxon>
        <taxon>Magnoliopsida</taxon>
        <taxon>Liliopsida</taxon>
        <taxon>Poales</taxon>
        <taxon>Poaceae</taxon>
        <taxon>PACMAD clade</taxon>
        <taxon>Panicoideae</taxon>
        <taxon>Andropogonodae</taxon>
        <taxon>Andropogoneae</taxon>
        <taxon>Sorghinae</taxon>
        <taxon>Sorghum</taxon>
    </lineage>
</organism>
<feature type="compositionally biased region" description="Polar residues" evidence="1">
    <location>
        <begin position="93"/>
        <end position="103"/>
    </location>
</feature>
<accession>A0A921QTS8</accession>
<proteinExistence type="predicted"/>
<feature type="region of interest" description="Disordered" evidence="1">
    <location>
        <begin position="33"/>
        <end position="61"/>
    </location>
</feature>
<dbReference type="EMBL" id="CM027685">
    <property type="protein sequence ID" value="KAG0527822.1"/>
    <property type="molecule type" value="Genomic_DNA"/>
</dbReference>
<reference evidence="2" key="2">
    <citation type="submission" date="2020-10" db="EMBL/GenBank/DDBJ databases">
        <authorList>
            <person name="Cooper E.A."/>
            <person name="Brenton Z.W."/>
            <person name="Flinn B.S."/>
            <person name="Jenkins J."/>
            <person name="Shu S."/>
            <person name="Flowers D."/>
            <person name="Luo F."/>
            <person name="Wang Y."/>
            <person name="Xia P."/>
            <person name="Barry K."/>
            <person name="Daum C."/>
            <person name="Lipzen A."/>
            <person name="Yoshinaga Y."/>
            <person name="Schmutz J."/>
            <person name="Saski C."/>
            <person name="Vermerris W."/>
            <person name="Kresovich S."/>
        </authorList>
    </citation>
    <scope>NUCLEOTIDE SEQUENCE</scope>
</reference>
<dbReference type="Proteomes" id="UP000807115">
    <property type="component" value="Chromosome 6"/>
</dbReference>
<comment type="caution">
    <text evidence="2">The sequence shown here is derived from an EMBL/GenBank/DDBJ whole genome shotgun (WGS) entry which is preliminary data.</text>
</comment>
<evidence type="ECO:0000313" key="2">
    <source>
        <dbReference type="EMBL" id="KAG0527822.1"/>
    </source>
</evidence>
<reference evidence="2" key="1">
    <citation type="journal article" date="2019" name="BMC Genomics">
        <title>A new reference genome for Sorghum bicolor reveals high levels of sequence similarity between sweet and grain genotypes: implications for the genetics of sugar metabolism.</title>
        <authorList>
            <person name="Cooper E.A."/>
            <person name="Brenton Z.W."/>
            <person name="Flinn B.S."/>
            <person name="Jenkins J."/>
            <person name="Shu S."/>
            <person name="Flowers D."/>
            <person name="Luo F."/>
            <person name="Wang Y."/>
            <person name="Xia P."/>
            <person name="Barry K."/>
            <person name="Daum C."/>
            <person name="Lipzen A."/>
            <person name="Yoshinaga Y."/>
            <person name="Schmutz J."/>
            <person name="Saski C."/>
            <person name="Vermerris W."/>
            <person name="Kresovich S."/>
        </authorList>
    </citation>
    <scope>NUCLEOTIDE SEQUENCE</scope>
</reference>
<name>A0A921QTS8_SORBI</name>
<evidence type="ECO:0000313" key="3">
    <source>
        <dbReference type="Proteomes" id="UP000807115"/>
    </source>
</evidence>
<feature type="region of interest" description="Disordered" evidence="1">
    <location>
        <begin position="90"/>
        <end position="145"/>
    </location>
</feature>
<protein>
    <submittedName>
        <fullName evidence="2">Uncharacterized protein</fullName>
    </submittedName>
</protein>
<gene>
    <name evidence="2" type="ORF">BDA96_06G266200</name>
</gene>
<dbReference type="AlphaFoldDB" id="A0A921QTS8"/>
<sequence length="191" mass="19240">MGTPAAAASSTEFQPQCVMNHPTAGCRSVASCGAHPRTTIPRPASAARASNVSGTTPLLPALTTQTNGTALRSSASASAAATAGVSTAWLPNDTYTTEPSGNGSSHAPRLAAATAASPPRAPAASASGATGPTAQARLKPRSSSGCSRYLPSSALNELNTNPQLSCRFHRKFCLTNSRTCSSSSLPSAYHL</sequence>